<protein>
    <recommendedName>
        <fullName evidence="2">Lipoprotein</fullName>
    </recommendedName>
</protein>
<dbReference type="PROSITE" id="PS51257">
    <property type="entry name" value="PROKAR_LIPOPROTEIN"/>
    <property type="match status" value="1"/>
</dbReference>
<sequence>MKYFIIICTLLVLTGCNQQKKIQEPIVPVILSSSIPVTTWLAEFTESEFFSWTYLGWIYTPIFISDDILIVSWAFFINIPKETTNKVYSSQYTPLTKSYYERIWFTNKDKSKSFSIHISQLIRPETTYTSEDLCFVEYYDGFLSKSEKIKTIQNQKIYVYYTTLMSSGPDIEPQKIIDTQFCFVHSWMLYKFSASNYTHEYMENIINSLKFF</sequence>
<name>K1X3U8_9BACT</name>
<organism evidence="1">
    <name type="scientific">uncultured bacterium</name>
    <name type="common">gcode 4</name>
    <dbReference type="NCBI Taxonomy" id="1234023"/>
    <lineage>
        <taxon>Bacteria</taxon>
        <taxon>environmental samples</taxon>
    </lineage>
</organism>
<evidence type="ECO:0008006" key="2">
    <source>
        <dbReference type="Google" id="ProtNLM"/>
    </source>
</evidence>
<accession>K1X3U8</accession>
<gene>
    <name evidence="1" type="ORF">ACD_80C00166G0001</name>
</gene>
<evidence type="ECO:0000313" key="1">
    <source>
        <dbReference type="EMBL" id="EKD24740.1"/>
    </source>
</evidence>
<comment type="caution">
    <text evidence="1">The sequence shown here is derived from an EMBL/GenBank/DDBJ whole genome shotgun (WGS) entry which is preliminary data.</text>
</comment>
<proteinExistence type="predicted"/>
<dbReference type="EMBL" id="AMFJ01036173">
    <property type="protein sequence ID" value="EKD24740.1"/>
    <property type="molecule type" value="Genomic_DNA"/>
</dbReference>
<dbReference type="AlphaFoldDB" id="K1X3U8"/>
<reference evidence="1" key="1">
    <citation type="journal article" date="2012" name="Science">
        <title>Fermentation, hydrogen, and sulfur metabolism in multiple uncultivated bacterial phyla.</title>
        <authorList>
            <person name="Wrighton K.C."/>
            <person name="Thomas B.C."/>
            <person name="Sharon I."/>
            <person name="Miller C.S."/>
            <person name="Castelle C.J."/>
            <person name="VerBerkmoes N.C."/>
            <person name="Wilkins M.J."/>
            <person name="Hettich R.L."/>
            <person name="Lipton M.S."/>
            <person name="Williams K.H."/>
            <person name="Long P.E."/>
            <person name="Banfield J.F."/>
        </authorList>
    </citation>
    <scope>NUCLEOTIDE SEQUENCE [LARGE SCALE GENOMIC DNA]</scope>
</reference>